<dbReference type="InterPro" id="IPR013783">
    <property type="entry name" value="Ig-like_fold"/>
</dbReference>
<proteinExistence type="predicted"/>
<dbReference type="InterPro" id="IPR036116">
    <property type="entry name" value="FN3_sf"/>
</dbReference>
<dbReference type="SUPFAM" id="SSF52266">
    <property type="entry name" value="SGNH hydrolase"/>
    <property type="match status" value="1"/>
</dbReference>
<dbReference type="Gene3D" id="3.40.50.1110">
    <property type="entry name" value="SGNH hydrolase"/>
    <property type="match status" value="1"/>
</dbReference>
<keyword evidence="4" id="KW-1185">Reference proteome</keyword>
<dbReference type="SMART" id="SM00060">
    <property type="entry name" value="FN3"/>
    <property type="match status" value="2"/>
</dbReference>
<dbReference type="CDD" id="cd00063">
    <property type="entry name" value="FN3"/>
    <property type="match status" value="2"/>
</dbReference>
<evidence type="ECO:0000313" key="3">
    <source>
        <dbReference type="EMBL" id="RIH93270.1"/>
    </source>
</evidence>
<protein>
    <submittedName>
        <fullName evidence="3">Fibronectin type III domain protein</fullName>
    </submittedName>
</protein>
<dbReference type="SUPFAM" id="SSF49265">
    <property type="entry name" value="Fibronectin type III"/>
    <property type="match status" value="1"/>
</dbReference>
<dbReference type="InterPro" id="IPR036514">
    <property type="entry name" value="SGNH_hydro_sf"/>
</dbReference>
<comment type="caution">
    <text evidence="3">The sequence shown here is derived from an EMBL/GenBank/DDBJ whole genome shotgun (WGS) entry which is preliminary data.</text>
</comment>
<evidence type="ECO:0000259" key="2">
    <source>
        <dbReference type="PROSITE" id="PS50853"/>
    </source>
</evidence>
<dbReference type="Proteomes" id="UP000266178">
    <property type="component" value="Unassembled WGS sequence"/>
</dbReference>
<dbReference type="OrthoDB" id="7443339at2"/>
<dbReference type="Gene3D" id="2.60.40.10">
    <property type="entry name" value="Immunoglobulins"/>
    <property type="match status" value="3"/>
</dbReference>
<dbReference type="EMBL" id="QWLB01000007">
    <property type="protein sequence ID" value="RIH93270.1"/>
    <property type="molecule type" value="Genomic_DNA"/>
</dbReference>
<evidence type="ECO:0000313" key="4">
    <source>
        <dbReference type="Proteomes" id="UP000266178"/>
    </source>
</evidence>
<reference evidence="3 4" key="1">
    <citation type="submission" date="2018-08" db="EMBL/GenBank/DDBJ databases">
        <title>Meiothermus granaticius genome AF-68 sequencing project.</title>
        <authorList>
            <person name="Da Costa M.S."/>
            <person name="Albuquerque L."/>
            <person name="Raposo P."/>
            <person name="Froufe H.J.C."/>
            <person name="Barroso C.S."/>
            <person name="Egas C."/>
        </authorList>
    </citation>
    <scope>NUCLEOTIDE SEQUENCE [LARGE SCALE GENOMIC DNA]</scope>
    <source>
        <strain evidence="3 4">AF-68</strain>
    </source>
</reference>
<dbReference type="InterPro" id="IPR050964">
    <property type="entry name" value="Striated_Muscle_Regulatory"/>
</dbReference>
<keyword evidence="1" id="KW-0677">Repeat</keyword>
<accession>A0A399FAW0</accession>
<sequence>MGWPAVPGAEEYRLERSSDAEGFQPLGRALGTTYSDTTVSAGRAYTYRLLAVNAGGVSGTVEVKALTPPAAPAQFTATVVSSTQVHLTWAPVTGATAYFLQRTVGEAESGYVDLPLDPMATLYSDENLEAGTVYTYRLWARNAGGESPRLLRTLHTPTVPPGLPWGFRGTSTAHQIDLSWEPAGEGGPFSGYRLERGLGATPSSFILLYDGLTPRFTDGDVLPTTLYTYRLRAWGPGGESEALHYSLATPASFSPPLRVLFIGNSLTEYPDLPGKVMELAEAAGESRGLESDRVIRLGQSLSDHWNAGIGPETARGKIAECSWDVVVLQERSYTPIVETAAFRQAVGDFTEWMNACPAAHRPKGLLFLNWPNREHPQITQSALDAQTFSLADLLALAVAPVGTAWASLNARYPELELYADEVHPSLIGGYLEAKVLYSSLYGKPPPALEGELDWATAANLAEAAWAAVSDLASRYRLPPP</sequence>
<evidence type="ECO:0000256" key="1">
    <source>
        <dbReference type="ARBA" id="ARBA00022737"/>
    </source>
</evidence>
<dbReference type="PROSITE" id="PS50853">
    <property type="entry name" value="FN3"/>
    <property type="match status" value="1"/>
</dbReference>
<organism evidence="3 4">
    <name type="scientific">Meiothermus granaticius NBRC 107808</name>
    <dbReference type="NCBI Taxonomy" id="1227551"/>
    <lineage>
        <taxon>Bacteria</taxon>
        <taxon>Thermotogati</taxon>
        <taxon>Deinococcota</taxon>
        <taxon>Deinococci</taxon>
        <taxon>Thermales</taxon>
        <taxon>Thermaceae</taxon>
        <taxon>Meiothermus</taxon>
    </lineage>
</organism>
<gene>
    <name evidence="3" type="ORF">Mgrana_00713</name>
</gene>
<dbReference type="InterPro" id="IPR003961">
    <property type="entry name" value="FN3_dom"/>
</dbReference>
<dbReference type="AlphaFoldDB" id="A0A399FAW0"/>
<feature type="domain" description="Fibronectin type-III" evidence="2">
    <location>
        <begin position="71"/>
        <end position="161"/>
    </location>
</feature>
<dbReference type="PANTHER" id="PTHR13817:SF73">
    <property type="entry name" value="FIBRONECTIN TYPE-III DOMAIN-CONTAINING PROTEIN"/>
    <property type="match status" value="1"/>
</dbReference>
<dbReference type="PANTHER" id="PTHR13817">
    <property type="entry name" value="TITIN"/>
    <property type="match status" value="1"/>
</dbReference>
<name>A0A399FAW0_9DEIN</name>